<evidence type="ECO:0000313" key="4">
    <source>
        <dbReference type="Proteomes" id="UP000321224"/>
    </source>
</evidence>
<dbReference type="Proteomes" id="UP000198717">
    <property type="component" value="Unassembled WGS sequence"/>
</dbReference>
<comment type="caution">
    <text evidence="1">The sequence shown here is derived from an EMBL/GenBank/DDBJ whole genome shotgun (WGS) entry which is preliminary data.</text>
</comment>
<protein>
    <submittedName>
        <fullName evidence="1">Uncharacterized protein</fullName>
    </submittedName>
</protein>
<evidence type="ECO:0000313" key="1">
    <source>
        <dbReference type="EMBL" id="GEL75058.1"/>
    </source>
</evidence>
<gene>
    <name evidence="1" type="ORF">MVI01_68420</name>
    <name evidence="2" type="ORF">SAMN04488504_1295</name>
</gene>
<dbReference type="EMBL" id="BJVY01000059">
    <property type="protein sequence ID" value="GEL75058.1"/>
    <property type="molecule type" value="Genomic_DNA"/>
</dbReference>
<keyword evidence="3" id="KW-1185">Reference proteome</keyword>
<accession>A0A511HN91</accession>
<proteinExistence type="predicted"/>
<organism evidence="1 4">
    <name type="scientific">Myxococcus virescens</name>
    <dbReference type="NCBI Taxonomy" id="83456"/>
    <lineage>
        <taxon>Bacteria</taxon>
        <taxon>Pseudomonadati</taxon>
        <taxon>Myxococcota</taxon>
        <taxon>Myxococcia</taxon>
        <taxon>Myxococcales</taxon>
        <taxon>Cystobacterineae</taxon>
        <taxon>Myxococcaceae</taxon>
        <taxon>Myxococcus</taxon>
    </lineage>
</organism>
<dbReference type="EMBL" id="FNAJ01000029">
    <property type="protein sequence ID" value="SDF30012.1"/>
    <property type="molecule type" value="Genomic_DNA"/>
</dbReference>
<reference evidence="1 4" key="2">
    <citation type="submission" date="2019-07" db="EMBL/GenBank/DDBJ databases">
        <title>Whole genome shotgun sequence of Myxococcus virescens NBRC 100334.</title>
        <authorList>
            <person name="Hosoyama A."/>
            <person name="Uohara A."/>
            <person name="Ohji S."/>
            <person name="Ichikawa N."/>
        </authorList>
    </citation>
    <scope>NUCLEOTIDE SEQUENCE [LARGE SCALE GENOMIC DNA]</scope>
    <source>
        <strain evidence="1 4">NBRC 100334</strain>
    </source>
</reference>
<dbReference type="AlphaFoldDB" id="A0A511HN91"/>
<dbReference type="RefSeq" id="WP_143043266.1">
    <property type="nucleotide sequence ID" value="NZ_BJVY01000059.1"/>
</dbReference>
<dbReference type="Proteomes" id="UP000321224">
    <property type="component" value="Unassembled WGS sequence"/>
</dbReference>
<evidence type="ECO:0000313" key="3">
    <source>
        <dbReference type="Proteomes" id="UP000198717"/>
    </source>
</evidence>
<sequence length="496" mass="55887">MTEAARITAFERALRAAFTQFNIEEEVIRARHAAAVQAGSLRAPLDDDSLLERPTRRFLIDPMLRALDWNPDDPNRLQEEARSWAENGERLYFDYLGVSRQRAPTLLVEAKGADSVSARPPREDNISAPRMSALLSEALAKLKTGDKPGVLAQWVAWLKDLRTYVTSFSDTERLTLKRVVITAGRWLIIFKNPLTAFIKDSGPDPTEIYCYVSPAEILERHREIYNLLDRRRLIDTLPLTMPLGEALEVLRPASVTQAYRGVVVATRMTGGMRSEFPHRVVYPALVLLSGGRTFAVVDYNSNPAYEPREASQLHAFINNLTEKANHFQERVLNALNRTDLRMTPASDFPIDIREMESGAEFAPEFGSTVALAPTAPLRPQLVRQTGERNAQYEFLVITGQSWFYKEVSPTGPECEFHNFRMAKSRGVAQAQGRFDHAADSFTISDDPQNCEHADLLGLRRSRCHVKEIESHLCCRTCIFHGTCWDAAELGRLPCGK</sequence>
<evidence type="ECO:0000313" key="2">
    <source>
        <dbReference type="EMBL" id="SDF30012.1"/>
    </source>
</evidence>
<name>A0A511HN91_9BACT</name>
<reference evidence="2 3" key="1">
    <citation type="submission" date="2016-10" db="EMBL/GenBank/DDBJ databases">
        <authorList>
            <person name="Varghese N."/>
            <person name="Submissions S."/>
        </authorList>
    </citation>
    <scope>NUCLEOTIDE SEQUENCE [LARGE SCALE GENOMIC DNA]</scope>
    <source>
        <strain evidence="2 3">DSM 2260</strain>
    </source>
</reference>